<evidence type="ECO:0000313" key="1">
    <source>
        <dbReference type="EMBL" id="KAJ8354568.1"/>
    </source>
</evidence>
<dbReference type="EMBL" id="JAINUF010000007">
    <property type="protein sequence ID" value="KAJ8354568.1"/>
    <property type="molecule type" value="Genomic_DNA"/>
</dbReference>
<protein>
    <submittedName>
        <fullName evidence="1">Uncharacterized protein</fullName>
    </submittedName>
</protein>
<gene>
    <name evidence="1" type="ORF">SKAU_G00221350</name>
</gene>
<evidence type="ECO:0000313" key="2">
    <source>
        <dbReference type="Proteomes" id="UP001152622"/>
    </source>
</evidence>
<organism evidence="1 2">
    <name type="scientific">Synaphobranchus kaupii</name>
    <name type="common">Kaup's arrowtooth eel</name>
    <dbReference type="NCBI Taxonomy" id="118154"/>
    <lineage>
        <taxon>Eukaryota</taxon>
        <taxon>Metazoa</taxon>
        <taxon>Chordata</taxon>
        <taxon>Craniata</taxon>
        <taxon>Vertebrata</taxon>
        <taxon>Euteleostomi</taxon>
        <taxon>Actinopterygii</taxon>
        <taxon>Neopterygii</taxon>
        <taxon>Teleostei</taxon>
        <taxon>Anguilliformes</taxon>
        <taxon>Synaphobranchidae</taxon>
        <taxon>Synaphobranchus</taxon>
    </lineage>
</organism>
<name>A0A9Q1FBB0_SYNKA</name>
<dbReference type="Proteomes" id="UP001152622">
    <property type="component" value="Chromosome 7"/>
</dbReference>
<reference evidence="1" key="1">
    <citation type="journal article" date="2023" name="Science">
        <title>Genome structures resolve the early diversification of teleost fishes.</title>
        <authorList>
            <person name="Parey E."/>
            <person name="Louis A."/>
            <person name="Montfort J."/>
            <person name="Bouchez O."/>
            <person name="Roques C."/>
            <person name="Iampietro C."/>
            <person name="Lluch J."/>
            <person name="Castinel A."/>
            <person name="Donnadieu C."/>
            <person name="Desvignes T."/>
            <person name="Floi Bucao C."/>
            <person name="Jouanno E."/>
            <person name="Wen M."/>
            <person name="Mejri S."/>
            <person name="Dirks R."/>
            <person name="Jansen H."/>
            <person name="Henkel C."/>
            <person name="Chen W.J."/>
            <person name="Zahm M."/>
            <person name="Cabau C."/>
            <person name="Klopp C."/>
            <person name="Thompson A.W."/>
            <person name="Robinson-Rechavi M."/>
            <person name="Braasch I."/>
            <person name="Lecointre G."/>
            <person name="Bobe J."/>
            <person name="Postlethwait J.H."/>
            <person name="Berthelot C."/>
            <person name="Roest Crollius H."/>
            <person name="Guiguen Y."/>
        </authorList>
    </citation>
    <scope>NUCLEOTIDE SEQUENCE</scope>
    <source>
        <strain evidence="1">WJC10195</strain>
    </source>
</reference>
<dbReference type="AlphaFoldDB" id="A0A9Q1FBB0"/>
<accession>A0A9Q1FBB0</accession>
<keyword evidence="2" id="KW-1185">Reference proteome</keyword>
<comment type="caution">
    <text evidence="1">The sequence shown here is derived from an EMBL/GenBank/DDBJ whole genome shotgun (WGS) entry which is preliminary data.</text>
</comment>
<proteinExistence type="predicted"/>
<sequence>MCIYGVFVRMGSVCVHRECVFSLPLSSPCLSIFERMHVEKQGEDISTLQGRWETGNSKETNYRTGILEACLIHKLVIQQGGNLSLTYCLKHTCTHPQTPVLSIFLSCTHFVTDGVILK</sequence>